<dbReference type="EMBL" id="LXQA011248464">
    <property type="protein sequence ID" value="MCI90577.1"/>
    <property type="molecule type" value="Genomic_DNA"/>
</dbReference>
<evidence type="ECO:0000313" key="1">
    <source>
        <dbReference type="EMBL" id="MCI90577.1"/>
    </source>
</evidence>
<proteinExistence type="predicted"/>
<name>A0A392VRN9_9FABA</name>
<evidence type="ECO:0000313" key="2">
    <source>
        <dbReference type="Proteomes" id="UP000265520"/>
    </source>
</evidence>
<reference evidence="1 2" key="1">
    <citation type="journal article" date="2018" name="Front. Plant Sci.">
        <title>Red Clover (Trifolium pratense) and Zigzag Clover (T. medium) - A Picture of Genomic Similarities and Differences.</title>
        <authorList>
            <person name="Dluhosova J."/>
            <person name="Istvanek J."/>
            <person name="Nedelnik J."/>
            <person name="Repkova J."/>
        </authorList>
    </citation>
    <scope>NUCLEOTIDE SEQUENCE [LARGE SCALE GENOMIC DNA]</scope>
    <source>
        <strain evidence="2">cv. 10/8</strain>
        <tissue evidence="1">Leaf</tissue>
    </source>
</reference>
<protein>
    <submittedName>
        <fullName evidence="1">Uncharacterized protein</fullName>
    </submittedName>
</protein>
<organism evidence="1 2">
    <name type="scientific">Trifolium medium</name>
    <dbReference type="NCBI Taxonomy" id="97028"/>
    <lineage>
        <taxon>Eukaryota</taxon>
        <taxon>Viridiplantae</taxon>
        <taxon>Streptophyta</taxon>
        <taxon>Embryophyta</taxon>
        <taxon>Tracheophyta</taxon>
        <taxon>Spermatophyta</taxon>
        <taxon>Magnoliopsida</taxon>
        <taxon>eudicotyledons</taxon>
        <taxon>Gunneridae</taxon>
        <taxon>Pentapetalae</taxon>
        <taxon>rosids</taxon>
        <taxon>fabids</taxon>
        <taxon>Fabales</taxon>
        <taxon>Fabaceae</taxon>
        <taxon>Papilionoideae</taxon>
        <taxon>50 kb inversion clade</taxon>
        <taxon>NPAAA clade</taxon>
        <taxon>Hologalegina</taxon>
        <taxon>IRL clade</taxon>
        <taxon>Trifolieae</taxon>
        <taxon>Trifolium</taxon>
    </lineage>
</organism>
<dbReference type="AlphaFoldDB" id="A0A392VRN9"/>
<feature type="non-terminal residue" evidence="1">
    <location>
        <position position="1"/>
    </location>
</feature>
<accession>A0A392VRN9</accession>
<keyword evidence="2" id="KW-1185">Reference proteome</keyword>
<dbReference type="Proteomes" id="UP000265520">
    <property type="component" value="Unassembled WGS sequence"/>
</dbReference>
<comment type="caution">
    <text evidence="1">The sequence shown here is derived from an EMBL/GenBank/DDBJ whole genome shotgun (WGS) entry which is preliminary data.</text>
</comment>
<sequence>AAEEIAVKKVAAAAAWTGALKEDKEV</sequence>